<dbReference type="SUPFAM" id="SSF53474">
    <property type="entry name" value="alpha/beta-Hydrolases"/>
    <property type="match status" value="1"/>
</dbReference>
<protein>
    <recommendedName>
        <fullName evidence="3">AB hydrolase-1 domain-containing protein</fullName>
    </recommendedName>
</protein>
<dbReference type="GeneID" id="54361540"/>
<organism evidence="2">
    <name type="scientific">Dissoconium aciculare CBS 342.82</name>
    <dbReference type="NCBI Taxonomy" id="1314786"/>
    <lineage>
        <taxon>Eukaryota</taxon>
        <taxon>Fungi</taxon>
        <taxon>Dikarya</taxon>
        <taxon>Ascomycota</taxon>
        <taxon>Pezizomycotina</taxon>
        <taxon>Dothideomycetes</taxon>
        <taxon>Dothideomycetidae</taxon>
        <taxon>Mycosphaerellales</taxon>
        <taxon>Dissoconiaceae</taxon>
        <taxon>Dissoconium</taxon>
    </lineage>
</organism>
<evidence type="ECO:0000313" key="1">
    <source>
        <dbReference type="Proteomes" id="UP000504637"/>
    </source>
</evidence>
<dbReference type="Proteomes" id="UP000504637">
    <property type="component" value="Unplaced"/>
</dbReference>
<dbReference type="InterPro" id="IPR029058">
    <property type="entry name" value="AB_hydrolase_fold"/>
</dbReference>
<reference evidence="2" key="3">
    <citation type="submission" date="2025-08" db="UniProtKB">
        <authorList>
            <consortium name="RefSeq"/>
        </authorList>
    </citation>
    <scope>IDENTIFICATION</scope>
    <source>
        <strain evidence="2">CBS 342.82</strain>
    </source>
</reference>
<evidence type="ECO:0008006" key="3">
    <source>
        <dbReference type="Google" id="ProtNLM"/>
    </source>
</evidence>
<dbReference type="Gene3D" id="3.40.50.1820">
    <property type="entry name" value="alpha/beta hydrolase"/>
    <property type="match status" value="1"/>
</dbReference>
<sequence length="379" mass="42060">MAPREEIFSAATKFLAPLHFHQSLWIPETAKHPRLRVTFATTSNFARADNEDESSALPTMLFAGPMFGTRYMAIEMDRLSREHGVRGIFIDRPGFGGSTPVPLSQRVAVWIEAVPLVLARLNVKHVALFSHSAGTIYSLNTLGQLREILDPARPYVAFIAPYIHNDHSSATLTTILSALPNGAFSGWDGISRFINLRLAPMSGWSSGAFNSLSSLLKRSTEFDTETDAALRYGVNNALAKEIEVLVVQYIFTEGALGANDEARLCLKKGGKDLWGVTENFREFVQILAASITSQHSPGVEDAKLHVRLFFAESDVMSGKKGEEYFDHIWRQNEACRQAFDVKSISVPGTNHETILGDHRVGALSRVFDEVRRLHEQSML</sequence>
<name>A0A6J3MI44_9PEZI</name>
<evidence type="ECO:0000313" key="2">
    <source>
        <dbReference type="RefSeq" id="XP_033464604.1"/>
    </source>
</evidence>
<proteinExistence type="predicted"/>
<keyword evidence="1" id="KW-1185">Reference proteome</keyword>
<gene>
    <name evidence="2" type="ORF">K489DRAFT_375684</name>
</gene>
<accession>A0A6J3MI44</accession>
<dbReference type="AlphaFoldDB" id="A0A6J3MI44"/>
<dbReference type="RefSeq" id="XP_033464604.1">
    <property type="nucleotide sequence ID" value="XM_033603740.1"/>
</dbReference>
<reference evidence="2" key="2">
    <citation type="submission" date="2020-04" db="EMBL/GenBank/DDBJ databases">
        <authorList>
            <consortium name="NCBI Genome Project"/>
        </authorList>
    </citation>
    <scope>NUCLEOTIDE SEQUENCE</scope>
    <source>
        <strain evidence="2">CBS 342.82</strain>
    </source>
</reference>
<reference evidence="2" key="1">
    <citation type="submission" date="2020-01" db="EMBL/GenBank/DDBJ databases">
        <authorList>
            <consortium name="DOE Joint Genome Institute"/>
            <person name="Haridas S."/>
            <person name="Albert R."/>
            <person name="Binder M."/>
            <person name="Bloem J."/>
            <person name="Labutti K."/>
            <person name="Salamov A."/>
            <person name="Andreopoulos B."/>
            <person name="Baker S.E."/>
            <person name="Barry K."/>
            <person name="Bills G."/>
            <person name="Bluhm B.H."/>
            <person name="Cannon C."/>
            <person name="Castanera R."/>
            <person name="Culley D.E."/>
            <person name="Daum C."/>
            <person name="Ezra D."/>
            <person name="Gonzalez J.B."/>
            <person name="Henrissat B."/>
            <person name="Kuo A."/>
            <person name="Liang C."/>
            <person name="Lipzen A."/>
            <person name="Lutzoni F."/>
            <person name="Magnuson J."/>
            <person name="Mondo S."/>
            <person name="Nolan M."/>
            <person name="Ohm R."/>
            <person name="Pangilinan J."/>
            <person name="Park H.-J."/>
            <person name="Ramirez L."/>
            <person name="Alfaro M."/>
            <person name="Sun H."/>
            <person name="Tritt A."/>
            <person name="Yoshinaga Y."/>
            <person name="Zwiers L.-H."/>
            <person name="Turgeon B.G."/>
            <person name="Goodwin S.B."/>
            <person name="Spatafora J.W."/>
            <person name="Crous P.W."/>
            <person name="Grigoriev I.V."/>
        </authorList>
    </citation>
    <scope>NUCLEOTIDE SEQUENCE</scope>
    <source>
        <strain evidence="2">CBS 342.82</strain>
    </source>
</reference>
<dbReference type="OrthoDB" id="294702at2759"/>